<keyword evidence="1" id="KW-1133">Transmembrane helix</keyword>
<gene>
    <name evidence="2" type="ordered locus">tll0618</name>
</gene>
<proteinExistence type="predicted"/>
<organism evidence="2 3">
    <name type="scientific">Thermosynechococcus vestitus (strain NIES-2133 / IAM M-273 / BP-1)</name>
    <dbReference type="NCBI Taxonomy" id="197221"/>
    <lineage>
        <taxon>Bacteria</taxon>
        <taxon>Bacillati</taxon>
        <taxon>Cyanobacteriota</taxon>
        <taxon>Cyanophyceae</taxon>
        <taxon>Acaryochloridales</taxon>
        <taxon>Thermosynechococcaceae</taxon>
        <taxon>Thermosynechococcus</taxon>
    </lineage>
</organism>
<protein>
    <submittedName>
        <fullName evidence="2">Tll0618 protein</fullName>
    </submittedName>
</protein>
<dbReference type="Proteomes" id="UP000000440">
    <property type="component" value="Chromosome"/>
</dbReference>
<feature type="transmembrane region" description="Helical" evidence="1">
    <location>
        <begin position="21"/>
        <end position="41"/>
    </location>
</feature>
<reference evidence="2 3" key="1">
    <citation type="journal article" date="2002" name="DNA Res.">
        <title>Complete genome structure of the thermophilic cyanobacterium Thermosynechococcus elongatus BP-1.</title>
        <authorList>
            <person name="Nakamura Y."/>
            <person name="Kaneko T."/>
            <person name="Sato S."/>
            <person name="Ikeuchi M."/>
            <person name="Katoh H."/>
            <person name="Sasamoto S."/>
            <person name="Watanabe A."/>
            <person name="Iriguchi M."/>
            <person name="Kawashima K."/>
            <person name="Kimura T."/>
            <person name="Kishida Y."/>
            <person name="Kiyokawa C."/>
            <person name="Kohara M."/>
            <person name="Matsumoto M."/>
            <person name="Matsuno A."/>
            <person name="Nakazaki N."/>
            <person name="Shimpo S."/>
            <person name="Sugimoto M."/>
            <person name="Takeuchi C."/>
            <person name="Yamada M."/>
            <person name="Tabata S."/>
        </authorList>
    </citation>
    <scope>NUCLEOTIDE SEQUENCE [LARGE SCALE GENOMIC DNA]</scope>
    <source>
        <strain evidence="3">IAM M-273 / NIES-2133 / BP-1</strain>
    </source>
</reference>
<keyword evidence="3" id="KW-1185">Reference proteome</keyword>
<sequence length="231" mass="26218">MEIIEESPRRLILRSRLWGVWLADLIFCGGSAVPIGFAARYELVCHHQVRIIDSRCRWVRSGATGVQITQVPLNRLQGVDIIEQWRSSRGRRYRVYQVHLQTTGGSIAFGQFTRDRQSREAIAERIHHSSFFTAAPTSPFNISRRQPLVGVFDFGHRLGSRVTPDLDSVPRCWCRFLIKPQVWYRCNIAAFSGQKRKPSLGMTSRTSSCNSPVATGADGRLPWLWNCTMGG</sequence>
<accession>Q8DL78</accession>
<dbReference type="EnsemblBacteria" id="BAC08170">
    <property type="protein sequence ID" value="BAC08170"/>
    <property type="gene ID" value="BAC08170"/>
</dbReference>
<keyword evidence="1" id="KW-0812">Transmembrane</keyword>
<name>Q8DL78_THEVB</name>
<evidence type="ECO:0000313" key="3">
    <source>
        <dbReference type="Proteomes" id="UP000000440"/>
    </source>
</evidence>
<dbReference type="RefSeq" id="WP_011056466.1">
    <property type="nucleotide sequence ID" value="NC_004113.1"/>
</dbReference>
<keyword evidence="1" id="KW-0472">Membrane</keyword>
<dbReference type="AlphaFoldDB" id="Q8DL78"/>
<dbReference type="EMBL" id="BA000039">
    <property type="protein sequence ID" value="BAC08170.1"/>
    <property type="molecule type" value="Genomic_DNA"/>
</dbReference>
<dbReference type="KEGG" id="tel:tll0618"/>
<evidence type="ECO:0000256" key="1">
    <source>
        <dbReference type="SAM" id="Phobius"/>
    </source>
</evidence>
<evidence type="ECO:0000313" key="2">
    <source>
        <dbReference type="EMBL" id="BAC08170.1"/>
    </source>
</evidence>